<dbReference type="EMBL" id="MNPL01011274">
    <property type="protein sequence ID" value="OQR72669.1"/>
    <property type="molecule type" value="Genomic_DNA"/>
</dbReference>
<evidence type="ECO:0000256" key="5">
    <source>
        <dbReference type="ARBA" id="ARBA00022833"/>
    </source>
</evidence>
<gene>
    <name evidence="10" type="ORF">BIW11_10236</name>
</gene>
<dbReference type="STRING" id="418985.A0A1V9XGP2"/>
<dbReference type="InterPro" id="IPR036236">
    <property type="entry name" value="Znf_C2H2_sf"/>
</dbReference>
<evidence type="ECO:0000259" key="9">
    <source>
        <dbReference type="PROSITE" id="PS50157"/>
    </source>
</evidence>
<evidence type="ECO:0000313" key="11">
    <source>
        <dbReference type="Proteomes" id="UP000192247"/>
    </source>
</evidence>
<name>A0A1V9XGP2_9ACAR</name>
<dbReference type="Pfam" id="PF00096">
    <property type="entry name" value="zf-C2H2"/>
    <property type="match status" value="1"/>
</dbReference>
<dbReference type="Pfam" id="PF23611">
    <property type="entry name" value="zf-C2H2_16"/>
    <property type="match status" value="1"/>
</dbReference>
<dbReference type="GO" id="GO:0005634">
    <property type="term" value="C:nucleus"/>
    <property type="evidence" value="ECO:0007669"/>
    <property type="project" value="UniProtKB-SubCell"/>
</dbReference>
<proteinExistence type="predicted"/>
<evidence type="ECO:0000256" key="6">
    <source>
        <dbReference type="ARBA" id="ARBA00023242"/>
    </source>
</evidence>
<dbReference type="SUPFAM" id="SSF57667">
    <property type="entry name" value="beta-beta-alpha zinc fingers"/>
    <property type="match status" value="2"/>
</dbReference>
<dbReference type="Proteomes" id="UP000192247">
    <property type="component" value="Unassembled WGS sequence"/>
</dbReference>
<feature type="domain" description="C2H2-type" evidence="9">
    <location>
        <begin position="290"/>
        <end position="318"/>
    </location>
</feature>
<evidence type="ECO:0000256" key="2">
    <source>
        <dbReference type="ARBA" id="ARBA00022723"/>
    </source>
</evidence>
<reference evidence="10 11" key="1">
    <citation type="journal article" date="2017" name="Gigascience">
        <title>Draft genome of the honey bee ectoparasitic mite, Tropilaelaps mercedesae, is shaped by the parasitic life history.</title>
        <authorList>
            <person name="Dong X."/>
            <person name="Armstrong S.D."/>
            <person name="Xia D."/>
            <person name="Makepeace B.L."/>
            <person name="Darby A.C."/>
            <person name="Kadowaki T."/>
        </authorList>
    </citation>
    <scope>NUCLEOTIDE SEQUENCE [LARGE SCALE GENOMIC DNA]</scope>
    <source>
        <strain evidence="10">Wuxi-XJTLU</strain>
    </source>
</reference>
<dbReference type="Pfam" id="PF13894">
    <property type="entry name" value="zf-C2H2_4"/>
    <property type="match status" value="1"/>
</dbReference>
<organism evidence="10 11">
    <name type="scientific">Tropilaelaps mercedesae</name>
    <dbReference type="NCBI Taxonomy" id="418985"/>
    <lineage>
        <taxon>Eukaryota</taxon>
        <taxon>Metazoa</taxon>
        <taxon>Ecdysozoa</taxon>
        <taxon>Arthropoda</taxon>
        <taxon>Chelicerata</taxon>
        <taxon>Arachnida</taxon>
        <taxon>Acari</taxon>
        <taxon>Parasitiformes</taxon>
        <taxon>Mesostigmata</taxon>
        <taxon>Gamasina</taxon>
        <taxon>Dermanyssoidea</taxon>
        <taxon>Laelapidae</taxon>
        <taxon>Tropilaelaps</taxon>
    </lineage>
</organism>
<evidence type="ECO:0000313" key="10">
    <source>
        <dbReference type="EMBL" id="OQR72669.1"/>
    </source>
</evidence>
<dbReference type="InterPro" id="IPR013087">
    <property type="entry name" value="Znf_C2H2_type"/>
</dbReference>
<dbReference type="FunFam" id="3.30.160.60:FF:000557">
    <property type="entry name" value="zinc finger and SCAN domain-containing protein 29"/>
    <property type="match status" value="1"/>
</dbReference>
<evidence type="ECO:0000256" key="1">
    <source>
        <dbReference type="ARBA" id="ARBA00004123"/>
    </source>
</evidence>
<sequence length="328" mass="36688">MRQAGLLNRTKKLIHISFRHVLRATQPHSPAITSAGNSSEFLLRLADSSFQCSLCGYVSANSSNVIRHIRVHTGEKPFACRFCGKAFTQKGAMQKHEKSHERAALQDVAGDVLTTDVPQPSKEPLVGEKRPATSSGDEAEAKHAIGSDSVEGCRRKLDLFVTIRYTIRRTIGGKKLHAWKLPPDHDLHLARAADCIFGSRTVSTSRRTPGNAVHPSELDLTYDSVLAGGFLLARRGRPPREINFPVAIEENADLHAEQRRVYRCTLCHYSTAVKGSMETHVRRHTGEKPFECGACGRAFAQRGILYRHFREVHQNVKRHGRFEDFMSF</sequence>
<dbReference type="InParanoid" id="A0A1V9XGP2"/>
<dbReference type="PROSITE" id="PS50157">
    <property type="entry name" value="ZINC_FINGER_C2H2_2"/>
    <property type="match status" value="4"/>
</dbReference>
<keyword evidence="11" id="KW-1185">Reference proteome</keyword>
<protein>
    <submittedName>
        <fullName evidence="10">Zinc finger protein-like</fullName>
    </submittedName>
</protein>
<feature type="domain" description="C2H2-type" evidence="9">
    <location>
        <begin position="262"/>
        <end position="289"/>
    </location>
</feature>
<dbReference type="FunFam" id="3.30.160.60:FF:000176">
    <property type="entry name" value="zinc finger protein 70"/>
    <property type="match status" value="1"/>
</dbReference>
<keyword evidence="3" id="KW-0677">Repeat</keyword>
<comment type="subcellular location">
    <subcellularLocation>
        <location evidence="1">Nucleus</location>
    </subcellularLocation>
</comment>
<keyword evidence="2" id="KW-0479">Metal-binding</keyword>
<dbReference type="PANTHER" id="PTHR16515">
    <property type="entry name" value="PR DOMAIN ZINC FINGER PROTEIN"/>
    <property type="match status" value="1"/>
</dbReference>
<dbReference type="Gene3D" id="3.30.160.60">
    <property type="entry name" value="Classic Zinc Finger"/>
    <property type="match status" value="4"/>
</dbReference>
<dbReference type="SMART" id="SM00355">
    <property type="entry name" value="ZnF_C2H2"/>
    <property type="match status" value="4"/>
</dbReference>
<dbReference type="PANTHER" id="PTHR16515:SF49">
    <property type="entry name" value="GASTRULA ZINC FINGER PROTEIN XLCGF49.1-LIKE-RELATED"/>
    <property type="match status" value="1"/>
</dbReference>
<dbReference type="InterPro" id="IPR050331">
    <property type="entry name" value="Zinc_finger"/>
</dbReference>
<dbReference type="AlphaFoldDB" id="A0A1V9XGP2"/>
<accession>A0A1V9XGP2</accession>
<comment type="caution">
    <text evidence="10">The sequence shown here is derived from an EMBL/GenBank/DDBJ whole genome shotgun (WGS) entry which is preliminary data.</text>
</comment>
<keyword evidence="4 7" id="KW-0863">Zinc-finger</keyword>
<evidence type="ECO:0000256" key="4">
    <source>
        <dbReference type="ARBA" id="ARBA00022771"/>
    </source>
</evidence>
<evidence type="ECO:0000256" key="7">
    <source>
        <dbReference type="PROSITE-ProRule" id="PRU00042"/>
    </source>
</evidence>
<dbReference type="InterPro" id="IPR056438">
    <property type="entry name" value="Znf-C2H2_CTCF"/>
</dbReference>
<feature type="domain" description="C2H2-type" evidence="9">
    <location>
        <begin position="78"/>
        <end position="100"/>
    </location>
</feature>
<dbReference type="OrthoDB" id="6077919at2759"/>
<dbReference type="GO" id="GO:0010468">
    <property type="term" value="P:regulation of gene expression"/>
    <property type="evidence" value="ECO:0007669"/>
    <property type="project" value="TreeGrafter"/>
</dbReference>
<dbReference type="PROSITE" id="PS00028">
    <property type="entry name" value="ZINC_FINGER_C2H2_1"/>
    <property type="match status" value="2"/>
</dbReference>
<feature type="region of interest" description="Disordered" evidence="8">
    <location>
        <begin position="114"/>
        <end position="145"/>
    </location>
</feature>
<keyword evidence="5" id="KW-0862">Zinc</keyword>
<evidence type="ECO:0000256" key="3">
    <source>
        <dbReference type="ARBA" id="ARBA00022737"/>
    </source>
</evidence>
<evidence type="ECO:0000256" key="8">
    <source>
        <dbReference type="SAM" id="MobiDB-lite"/>
    </source>
</evidence>
<dbReference type="GO" id="GO:0008270">
    <property type="term" value="F:zinc ion binding"/>
    <property type="evidence" value="ECO:0007669"/>
    <property type="project" value="UniProtKB-KW"/>
</dbReference>
<keyword evidence="6" id="KW-0539">Nucleus</keyword>
<feature type="domain" description="C2H2-type" evidence="9">
    <location>
        <begin position="50"/>
        <end position="77"/>
    </location>
</feature>